<evidence type="ECO:0000256" key="1">
    <source>
        <dbReference type="ARBA" id="ARBA00022723"/>
    </source>
</evidence>
<dbReference type="InterPro" id="IPR002227">
    <property type="entry name" value="Tyrosinase_Cu-bd"/>
</dbReference>
<dbReference type="Proteomes" id="UP001444661">
    <property type="component" value="Unassembled WGS sequence"/>
</dbReference>
<keyword evidence="2" id="KW-0560">Oxidoreductase</keyword>
<evidence type="ECO:0000256" key="2">
    <source>
        <dbReference type="ARBA" id="ARBA00023002"/>
    </source>
</evidence>
<keyword evidence="3" id="KW-0732">Signal</keyword>
<dbReference type="PROSITE" id="PS00498">
    <property type="entry name" value="TYROSINASE_2"/>
    <property type="match status" value="1"/>
</dbReference>
<accession>A0ABR1S170</accession>
<evidence type="ECO:0000259" key="4">
    <source>
        <dbReference type="PROSITE" id="PS00498"/>
    </source>
</evidence>
<keyword evidence="1" id="KW-0479">Metal-binding</keyword>
<dbReference type="SUPFAM" id="SSF48056">
    <property type="entry name" value="Di-copper centre-containing domain"/>
    <property type="match status" value="1"/>
</dbReference>
<reference evidence="5 6" key="1">
    <citation type="submission" date="2023-01" db="EMBL/GenBank/DDBJ databases">
        <title>Analysis of 21 Apiospora genomes using comparative genomics revels a genus with tremendous synthesis potential of carbohydrate active enzymes and secondary metabolites.</title>
        <authorList>
            <person name="Sorensen T."/>
        </authorList>
    </citation>
    <scope>NUCLEOTIDE SEQUENCE [LARGE SCALE GENOMIC DNA]</scope>
    <source>
        <strain evidence="5 6">CBS 33761</strain>
    </source>
</reference>
<comment type="caution">
    <text evidence="5">The sequence shown here is derived from an EMBL/GenBank/DDBJ whole genome shotgun (WGS) entry which is preliminary data.</text>
</comment>
<dbReference type="PANTHER" id="PTHR11474:SF125">
    <property type="entry name" value="N-ACETYL-6-HYDROXYTRYPTOPHAN OXIDASE IVOB-RELATED"/>
    <property type="match status" value="1"/>
</dbReference>
<keyword evidence="6" id="KW-1185">Reference proteome</keyword>
<evidence type="ECO:0000313" key="6">
    <source>
        <dbReference type="Proteomes" id="UP001444661"/>
    </source>
</evidence>
<proteinExistence type="predicted"/>
<feature type="domain" description="Tyrosinase copper-binding" evidence="4">
    <location>
        <begin position="325"/>
        <end position="336"/>
    </location>
</feature>
<name>A0ABR1S170_9PEZI</name>
<evidence type="ECO:0000256" key="3">
    <source>
        <dbReference type="SAM" id="SignalP"/>
    </source>
</evidence>
<dbReference type="PRINTS" id="PR00092">
    <property type="entry name" value="TYROSINASE"/>
</dbReference>
<dbReference type="Gene3D" id="1.10.1280.10">
    <property type="entry name" value="Di-copper center containing domain from catechol oxidase"/>
    <property type="match status" value="1"/>
</dbReference>
<protein>
    <recommendedName>
        <fullName evidence="4">Tyrosinase copper-binding domain-containing protein</fullName>
    </recommendedName>
</protein>
<dbReference type="InterPro" id="IPR050316">
    <property type="entry name" value="Tyrosinase/Hemocyanin"/>
</dbReference>
<dbReference type="Pfam" id="PF00264">
    <property type="entry name" value="Tyrosinase"/>
    <property type="match status" value="1"/>
</dbReference>
<gene>
    <name evidence="5" type="ORF">PG993_011819</name>
</gene>
<organism evidence="5 6">
    <name type="scientific">Apiospora rasikravindrae</name>
    <dbReference type="NCBI Taxonomy" id="990691"/>
    <lineage>
        <taxon>Eukaryota</taxon>
        <taxon>Fungi</taxon>
        <taxon>Dikarya</taxon>
        <taxon>Ascomycota</taxon>
        <taxon>Pezizomycotina</taxon>
        <taxon>Sordariomycetes</taxon>
        <taxon>Xylariomycetidae</taxon>
        <taxon>Amphisphaeriales</taxon>
        <taxon>Apiosporaceae</taxon>
        <taxon>Apiospora</taxon>
    </lineage>
</organism>
<dbReference type="PANTHER" id="PTHR11474">
    <property type="entry name" value="TYROSINASE FAMILY MEMBER"/>
    <property type="match status" value="1"/>
</dbReference>
<sequence>MHLLRLALSATTLLSLADGNHCYVLEPTDGTDLLAEQSLCNLRDAVADGSLNKTLAEHDVAQACTLENAAIRREYSTLTSKEKLAYTAAIKCLMAAPPRTPPGLAPGVRSRYDDFVATHINATSTIHFTGNFLSWHRYYIWAFETALRDECGYGGFLPYWNWGKSARDPENSPYLDGSPTSQGGNGAYAPHNCTPALISGKGCVPPGKGGGCMETGPYAGMVANLSATGPTFPGIRTGLPRLGYQPRCVKRDISSWVSRQWSTDAQSVDLLTNPAYQTDIRAFQDRLQGGNVSDIFTSSFFGVHSAGHFTWGGDPGGDVANSPTDPMFWLHHGQIDRTWWIWQNQRPLERVFQIAGTRTILNYPTSPEASIEDLLDLHYTAPASAVKNHLSSMGGPYCYIYV</sequence>
<dbReference type="InterPro" id="IPR008922">
    <property type="entry name" value="Di-copper_centre_dom_sf"/>
</dbReference>
<feature type="chain" id="PRO_5047442690" description="Tyrosinase copper-binding domain-containing protein" evidence="3">
    <location>
        <begin position="20"/>
        <end position="402"/>
    </location>
</feature>
<dbReference type="EMBL" id="JAQQWK010000011">
    <property type="protein sequence ID" value="KAK8023753.1"/>
    <property type="molecule type" value="Genomic_DNA"/>
</dbReference>
<evidence type="ECO:0000313" key="5">
    <source>
        <dbReference type="EMBL" id="KAK8023753.1"/>
    </source>
</evidence>
<feature type="signal peptide" evidence="3">
    <location>
        <begin position="1"/>
        <end position="19"/>
    </location>
</feature>